<dbReference type="Proteomes" id="UP000502677">
    <property type="component" value="Chromosome"/>
</dbReference>
<dbReference type="AlphaFoldDB" id="A0A6G7XI91"/>
<feature type="transmembrane region" description="Helical" evidence="1">
    <location>
        <begin position="110"/>
        <end position="134"/>
    </location>
</feature>
<protein>
    <submittedName>
        <fullName evidence="2">DUF998 domain-containing protein</fullName>
    </submittedName>
</protein>
<name>A0A6G7XI91_9MICO</name>
<evidence type="ECO:0000313" key="3">
    <source>
        <dbReference type="Proteomes" id="UP000502677"/>
    </source>
</evidence>
<keyword evidence="3" id="KW-1185">Reference proteome</keyword>
<feature type="transmembrane region" description="Helical" evidence="1">
    <location>
        <begin position="340"/>
        <end position="359"/>
    </location>
</feature>
<reference evidence="2 3" key="1">
    <citation type="submission" date="2020-03" db="EMBL/GenBank/DDBJ databases">
        <title>Leucobacter sp. nov., isolated from beetles.</title>
        <authorList>
            <person name="Hyun D.-W."/>
            <person name="Bae J.-W."/>
        </authorList>
    </citation>
    <scope>NUCLEOTIDE SEQUENCE [LARGE SCALE GENOMIC DNA]</scope>
    <source>
        <strain evidence="2 3">HDW9C</strain>
    </source>
</reference>
<feature type="transmembrane region" description="Helical" evidence="1">
    <location>
        <begin position="70"/>
        <end position="89"/>
    </location>
</feature>
<feature type="transmembrane region" description="Helical" evidence="1">
    <location>
        <begin position="146"/>
        <end position="164"/>
    </location>
</feature>
<keyword evidence="1" id="KW-1133">Transmembrane helix</keyword>
<feature type="transmembrane region" description="Helical" evidence="1">
    <location>
        <begin position="36"/>
        <end position="58"/>
    </location>
</feature>
<dbReference type="KEGG" id="lvi:G7068_14820"/>
<feature type="transmembrane region" description="Helical" evidence="1">
    <location>
        <begin position="218"/>
        <end position="238"/>
    </location>
</feature>
<organism evidence="2 3">
    <name type="scientific">Leucobacter viscericola</name>
    <dbReference type="NCBI Taxonomy" id="2714935"/>
    <lineage>
        <taxon>Bacteria</taxon>
        <taxon>Bacillati</taxon>
        <taxon>Actinomycetota</taxon>
        <taxon>Actinomycetes</taxon>
        <taxon>Micrococcales</taxon>
        <taxon>Microbacteriaceae</taxon>
        <taxon>Leucobacter</taxon>
    </lineage>
</organism>
<dbReference type="EMBL" id="CP049863">
    <property type="protein sequence ID" value="QIK64334.1"/>
    <property type="molecule type" value="Genomic_DNA"/>
</dbReference>
<dbReference type="RefSeq" id="WP_166292667.1">
    <property type="nucleotide sequence ID" value="NZ_CP049863.1"/>
</dbReference>
<accession>A0A6G7XI91</accession>
<keyword evidence="1" id="KW-0472">Membrane</keyword>
<keyword evidence="1" id="KW-0812">Transmembrane</keyword>
<gene>
    <name evidence="2" type="ORF">G7068_14820</name>
</gene>
<sequence>MPTLRLRIRRATDSLFQLLYPGEDHLRDAPAAQREVRAMSAALIAAIAAAIVGLIVFYGDVPLWGPVSPGTLGMLLAALTAMTAAAIEHTRFPLPSLPGSSPMSARIQRVVNVVSISLVHGGIALLVVGLTNAVLVRGFTGLKLDVFTSTMIVTILCAVTAYATTLSAGDITTTRLSTLLAVFMTGGVVVAMLTTSDAQWWKLHFSELGVGTDLSGKIFNATLIVSGLLLASLATLMAPALETWAEGAPPSRTRNIRVVGWSFVAIGACLAGVGTVPVNVSVLVHNSFATGMAVVFGVLLIGLRWLLDGFSRTFLLFSDVCLIGIAVSAILFWPVQYYNLAAFELVAAGIIFGWLIIFLRHIDASTRTRVSG</sequence>
<proteinExistence type="predicted"/>
<feature type="transmembrane region" description="Helical" evidence="1">
    <location>
        <begin position="288"/>
        <end position="307"/>
    </location>
</feature>
<feature type="transmembrane region" description="Helical" evidence="1">
    <location>
        <begin position="176"/>
        <end position="198"/>
    </location>
</feature>
<evidence type="ECO:0000313" key="2">
    <source>
        <dbReference type="EMBL" id="QIK64334.1"/>
    </source>
</evidence>
<feature type="transmembrane region" description="Helical" evidence="1">
    <location>
        <begin position="314"/>
        <end position="334"/>
    </location>
</feature>
<evidence type="ECO:0000256" key="1">
    <source>
        <dbReference type="SAM" id="Phobius"/>
    </source>
</evidence>
<feature type="transmembrane region" description="Helical" evidence="1">
    <location>
        <begin position="258"/>
        <end position="276"/>
    </location>
</feature>